<keyword evidence="2" id="KW-1185">Reference proteome</keyword>
<name>G7YW40_CLOSI</name>
<reference key="2">
    <citation type="submission" date="2011-10" db="EMBL/GenBank/DDBJ databases">
        <title>The genome and transcriptome sequence of Clonorchis sinensis provide insights into the carcinogenic liver fluke.</title>
        <authorList>
            <person name="Wang X."/>
            <person name="Huang Y."/>
            <person name="Chen W."/>
            <person name="Liu H."/>
            <person name="Guo L."/>
            <person name="Chen Y."/>
            <person name="Luo F."/>
            <person name="Zhou W."/>
            <person name="Sun J."/>
            <person name="Mao Q."/>
            <person name="Liang P."/>
            <person name="Zhou C."/>
            <person name="Tian Y."/>
            <person name="Men J."/>
            <person name="Lv X."/>
            <person name="Huang L."/>
            <person name="Zhou J."/>
            <person name="Hu Y."/>
            <person name="Li R."/>
            <person name="Zhang F."/>
            <person name="Lei H."/>
            <person name="Li X."/>
            <person name="Hu X."/>
            <person name="Liang C."/>
            <person name="Xu J."/>
            <person name="Wu Z."/>
            <person name="Yu X."/>
        </authorList>
    </citation>
    <scope>NUCLEOTIDE SEQUENCE</scope>
    <source>
        <strain>Henan</strain>
    </source>
</reference>
<evidence type="ECO:0000313" key="2">
    <source>
        <dbReference type="Proteomes" id="UP000008909"/>
    </source>
</evidence>
<organism evidence="1 2">
    <name type="scientific">Clonorchis sinensis</name>
    <name type="common">Chinese liver fluke</name>
    <dbReference type="NCBI Taxonomy" id="79923"/>
    <lineage>
        <taxon>Eukaryota</taxon>
        <taxon>Metazoa</taxon>
        <taxon>Spiralia</taxon>
        <taxon>Lophotrochozoa</taxon>
        <taxon>Platyhelminthes</taxon>
        <taxon>Trematoda</taxon>
        <taxon>Digenea</taxon>
        <taxon>Opisthorchiida</taxon>
        <taxon>Opisthorchiata</taxon>
        <taxon>Opisthorchiidae</taxon>
        <taxon>Clonorchis</taxon>
    </lineage>
</organism>
<sequence>MHTATKLKLTHVGSYDQAPLQNTTGEGRRNLTRCTVLGINSRLARYSRLIYRDRCGSRIILLIVNANQGKFTQQSGESCTVTSVELVYVRGSICIMNGKYFTCSQRERETISPGPPVEGSKDSRVSVQCERTRIIAPGQKGNCSNESDVNLNSTNPAANNHFDGVYEAPNATFECESVSDNCVSMGFENFSELVEDRKSLVHTLGAE</sequence>
<dbReference type="AlphaFoldDB" id="G7YW40"/>
<dbReference type="Proteomes" id="UP000008909">
    <property type="component" value="Unassembled WGS sequence"/>
</dbReference>
<evidence type="ECO:0000313" key="1">
    <source>
        <dbReference type="EMBL" id="GAA57170.1"/>
    </source>
</evidence>
<dbReference type="EMBL" id="DF144575">
    <property type="protein sequence ID" value="GAA57170.1"/>
    <property type="molecule type" value="Genomic_DNA"/>
</dbReference>
<accession>G7YW40</accession>
<proteinExistence type="predicted"/>
<gene>
    <name evidence="1" type="ORF">CLF_112271</name>
</gene>
<reference evidence="1" key="1">
    <citation type="journal article" date="2011" name="Genome Biol.">
        <title>The draft genome of the carcinogenic human liver fluke Clonorchis sinensis.</title>
        <authorList>
            <person name="Wang X."/>
            <person name="Chen W."/>
            <person name="Huang Y."/>
            <person name="Sun J."/>
            <person name="Men J."/>
            <person name="Liu H."/>
            <person name="Luo F."/>
            <person name="Guo L."/>
            <person name="Lv X."/>
            <person name="Deng C."/>
            <person name="Zhou C."/>
            <person name="Fan Y."/>
            <person name="Li X."/>
            <person name="Huang L."/>
            <person name="Hu Y."/>
            <person name="Liang C."/>
            <person name="Hu X."/>
            <person name="Xu J."/>
            <person name="Yu X."/>
        </authorList>
    </citation>
    <scope>NUCLEOTIDE SEQUENCE [LARGE SCALE GENOMIC DNA]</scope>
    <source>
        <strain evidence="1">Henan</strain>
    </source>
</reference>
<protein>
    <submittedName>
        <fullName evidence="1">Uncharacterized protein</fullName>
    </submittedName>
</protein>